<accession>A0A1Y2E7E4</accession>
<dbReference type="EMBL" id="MCFJ01000004">
    <property type="protein sequence ID" value="ORY67459.1"/>
    <property type="molecule type" value="Genomic_DNA"/>
</dbReference>
<proteinExistence type="predicted"/>
<organism evidence="1 2">
    <name type="scientific">Pseudomassariella vexata</name>
    <dbReference type="NCBI Taxonomy" id="1141098"/>
    <lineage>
        <taxon>Eukaryota</taxon>
        <taxon>Fungi</taxon>
        <taxon>Dikarya</taxon>
        <taxon>Ascomycota</taxon>
        <taxon>Pezizomycotina</taxon>
        <taxon>Sordariomycetes</taxon>
        <taxon>Xylariomycetidae</taxon>
        <taxon>Amphisphaeriales</taxon>
        <taxon>Pseudomassariaceae</taxon>
        <taxon>Pseudomassariella</taxon>
    </lineage>
</organism>
<name>A0A1Y2E7E4_9PEZI</name>
<evidence type="ECO:0000313" key="1">
    <source>
        <dbReference type="EMBL" id="ORY67459.1"/>
    </source>
</evidence>
<keyword evidence="2" id="KW-1185">Reference proteome</keyword>
<protein>
    <submittedName>
        <fullName evidence="1">F-box domain-containing protein</fullName>
    </submittedName>
</protein>
<dbReference type="OrthoDB" id="3594971at2759"/>
<dbReference type="GeneID" id="63771709"/>
<reference evidence="1 2" key="1">
    <citation type="submission" date="2016-07" db="EMBL/GenBank/DDBJ databases">
        <title>Pervasive Adenine N6-methylation of Active Genes in Fungi.</title>
        <authorList>
            <consortium name="DOE Joint Genome Institute"/>
            <person name="Mondo S.J."/>
            <person name="Dannebaum R.O."/>
            <person name="Kuo R.C."/>
            <person name="Labutti K."/>
            <person name="Haridas S."/>
            <person name="Kuo A."/>
            <person name="Salamov A."/>
            <person name="Ahrendt S.R."/>
            <person name="Lipzen A."/>
            <person name="Sullivan W."/>
            <person name="Andreopoulos W.B."/>
            <person name="Clum A."/>
            <person name="Lindquist E."/>
            <person name="Daum C."/>
            <person name="Ramamoorthy G.K."/>
            <person name="Gryganskyi A."/>
            <person name="Culley D."/>
            <person name="Magnuson J.K."/>
            <person name="James T.Y."/>
            <person name="O'Malley M.A."/>
            <person name="Stajich J.E."/>
            <person name="Spatafora J.W."/>
            <person name="Visel A."/>
            <person name="Grigoriev I.V."/>
        </authorList>
    </citation>
    <scope>NUCLEOTIDE SEQUENCE [LARGE SCALE GENOMIC DNA]</scope>
    <source>
        <strain evidence="1 2">CBS 129021</strain>
    </source>
</reference>
<dbReference type="RefSeq" id="XP_040718083.1">
    <property type="nucleotide sequence ID" value="XM_040855497.1"/>
</dbReference>
<gene>
    <name evidence="1" type="ORF">BCR38DRAFT_336952</name>
</gene>
<dbReference type="InParanoid" id="A0A1Y2E7E4"/>
<dbReference type="AlphaFoldDB" id="A0A1Y2E7E4"/>
<dbReference type="Proteomes" id="UP000193689">
    <property type="component" value="Unassembled WGS sequence"/>
</dbReference>
<evidence type="ECO:0000313" key="2">
    <source>
        <dbReference type="Proteomes" id="UP000193689"/>
    </source>
</evidence>
<sequence length="500" mass="58108">MAFNSSLYIARHRWSLDDLSSELLALIFEQLRCVDARSLAVFRLLSRRFDAIITPIKYEYLCLTERIIAGQALTHFPHALEKVYVHTRHVDARSDLNPEDTKRLLNRINRLLSVRWRYTTVEFRSGRLWMPADIFSLQNVRLNRTKLHVEGLPLRDFTGQLQDTYLNAIPTNMLVSLKMASPAPPLTTRLDSLKKLLLQSGRIETFHYDDRGQGTRFTFADNERLPAFRELALRSYDWNHSATDVQAHWDFTRIRILQLVDVPMLEFLVSVPFEDLLDLQALHCEDFSAHLPDRRLEATRGLYFLVRRIRALRTLKLTCHTQHFPVDAILSHARTLQVLRFRDHVGFGEDDRRCPTMWVDDLALLSRSLVNLHTLEIDMDVTLCEPPLFLRALCAFPRLRTLTLHIQTVLRVLEFVHPGADQDYDAAMRIFGALVRGKHGAPWRCITINVGGWKRNMVRRLGEAWREWNEMGIYAERCFVLEKGVGGELLVREEMGSESN</sequence>
<comment type="caution">
    <text evidence="1">The sequence shown here is derived from an EMBL/GenBank/DDBJ whole genome shotgun (WGS) entry which is preliminary data.</text>
</comment>